<feature type="region of interest" description="Disordered" evidence="1">
    <location>
        <begin position="1"/>
        <end position="41"/>
    </location>
</feature>
<evidence type="ECO:0000313" key="2">
    <source>
        <dbReference type="EMBL" id="GAB1294253.1"/>
    </source>
</evidence>
<accession>A0ABQ0F4Q2</accession>
<comment type="caution">
    <text evidence="2">The sequence shown here is derived from an EMBL/GenBank/DDBJ whole genome shotgun (WGS) entry which is preliminary data.</text>
</comment>
<reference evidence="2 3" key="1">
    <citation type="submission" date="2024-08" db="EMBL/GenBank/DDBJ databases">
        <title>The draft genome of Apodemus speciosus.</title>
        <authorList>
            <person name="Nabeshima K."/>
            <person name="Suzuki S."/>
            <person name="Onuma M."/>
        </authorList>
    </citation>
    <scope>NUCLEOTIDE SEQUENCE [LARGE SCALE GENOMIC DNA]</scope>
    <source>
        <strain evidence="2">IB14-021</strain>
    </source>
</reference>
<organism evidence="2 3">
    <name type="scientific">Apodemus speciosus</name>
    <name type="common">Large Japanese field mouse</name>
    <dbReference type="NCBI Taxonomy" id="105296"/>
    <lineage>
        <taxon>Eukaryota</taxon>
        <taxon>Metazoa</taxon>
        <taxon>Chordata</taxon>
        <taxon>Craniata</taxon>
        <taxon>Vertebrata</taxon>
        <taxon>Euteleostomi</taxon>
        <taxon>Mammalia</taxon>
        <taxon>Eutheria</taxon>
        <taxon>Euarchontoglires</taxon>
        <taxon>Glires</taxon>
        <taxon>Rodentia</taxon>
        <taxon>Myomorpha</taxon>
        <taxon>Muroidea</taxon>
        <taxon>Muridae</taxon>
        <taxon>Murinae</taxon>
        <taxon>Apodemus</taxon>
    </lineage>
</organism>
<dbReference type="EMBL" id="BAAFST010000009">
    <property type="protein sequence ID" value="GAB1294253.1"/>
    <property type="molecule type" value="Genomic_DNA"/>
</dbReference>
<proteinExistence type="predicted"/>
<gene>
    <name evidence="2" type="ORF">APTSU1_000948600</name>
</gene>
<protein>
    <submittedName>
        <fullName evidence="2">Uncharacterized protein</fullName>
    </submittedName>
</protein>
<evidence type="ECO:0000256" key="1">
    <source>
        <dbReference type="SAM" id="MobiDB-lite"/>
    </source>
</evidence>
<name>A0ABQ0F4Q2_APOSI</name>
<sequence>MSSCIHGPRGSGIYGHKGQLSQAQADPSPAAPGTPQSQESC</sequence>
<dbReference type="Proteomes" id="UP001623349">
    <property type="component" value="Unassembled WGS sequence"/>
</dbReference>
<keyword evidence="3" id="KW-1185">Reference proteome</keyword>
<evidence type="ECO:0000313" key="3">
    <source>
        <dbReference type="Proteomes" id="UP001623349"/>
    </source>
</evidence>